<dbReference type="PANTHER" id="PTHR18964:SF149">
    <property type="entry name" value="BIFUNCTIONAL UDP-N-ACETYLGLUCOSAMINE 2-EPIMERASE_N-ACETYLMANNOSAMINE KINASE"/>
    <property type="match status" value="1"/>
</dbReference>
<dbReference type="Proteomes" id="UP001595773">
    <property type="component" value="Unassembled WGS sequence"/>
</dbReference>
<name>A0ABV8R2V2_9MICC</name>
<organism evidence="2 3">
    <name type="scientific">Arthrobacter cryoconiti</name>
    <dbReference type="NCBI Taxonomy" id="748907"/>
    <lineage>
        <taxon>Bacteria</taxon>
        <taxon>Bacillati</taxon>
        <taxon>Actinomycetota</taxon>
        <taxon>Actinomycetes</taxon>
        <taxon>Micrococcales</taxon>
        <taxon>Micrococcaceae</taxon>
        <taxon>Arthrobacter</taxon>
    </lineage>
</organism>
<dbReference type="InterPro" id="IPR043129">
    <property type="entry name" value="ATPase_NBD"/>
</dbReference>
<proteinExistence type="inferred from homology"/>
<dbReference type="Gene3D" id="3.30.420.40">
    <property type="match status" value="2"/>
</dbReference>
<comment type="similarity">
    <text evidence="1">Belongs to the ROK (NagC/XylR) family.</text>
</comment>
<dbReference type="CDD" id="cd23763">
    <property type="entry name" value="ASKHA_ATPase_ROK"/>
    <property type="match status" value="1"/>
</dbReference>
<dbReference type="InterPro" id="IPR036390">
    <property type="entry name" value="WH_DNA-bd_sf"/>
</dbReference>
<keyword evidence="3" id="KW-1185">Reference proteome</keyword>
<comment type="caution">
    <text evidence="2">The sequence shown here is derived from an EMBL/GenBank/DDBJ whole genome shotgun (WGS) entry which is preliminary data.</text>
</comment>
<evidence type="ECO:0000313" key="3">
    <source>
        <dbReference type="Proteomes" id="UP001595773"/>
    </source>
</evidence>
<protein>
    <submittedName>
        <fullName evidence="2">ROK family transcriptional regulator</fullName>
    </submittedName>
</protein>
<dbReference type="PANTHER" id="PTHR18964">
    <property type="entry name" value="ROK (REPRESSOR, ORF, KINASE) FAMILY"/>
    <property type="match status" value="1"/>
</dbReference>
<sequence length="416" mass="42812">MDIASAHVKGYLVEHTANTPQQLRRANMATILAVLRRSGAANGTDLIDATGLARATVIAVCDDLIKAGWVQELPAQKPSTGVQKGRPARVFEFDARAGFVVGLDIGMAKTTAVVADLKGAILAKNTVAFAAMGVRADSPAPRFTVIDQAICAALADAGAVPGEVLAAGVGIAAPVDRAGNIPSGQPMWKTFDTGIKDELQRRHGWPVLMGNDANLAALAEAWMGVGAGVQDLAVMLAGERIGFGLMESGRLLRGARGRAGEVGSLELLDGVGTPDGIARLARDLGAQTETAELTQFPSAEQVFDAAARGDAAAAKILTTIAVRLGRVIAVVATFTDPELVVIGGAVAASSAVLLEALEAELANFLPSPPRVAVSPLGDSIVSLGAVRLALDHVQEHVLELVPGGGGMRGRNSRQME</sequence>
<accession>A0ABV8R2V2</accession>
<evidence type="ECO:0000313" key="2">
    <source>
        <dbReference type="EMBL" id="MFC4266757.1"/>
    </source>
</evidence>
<dbReference type="InterPro" id="IPR036388">
    <property type="entry name" value="WH-like_DNA-bd_sf"/>
</dbReference>
<dbReference type="InterPro" id="IPR000600">
    <property type="entry name" value="ROK"/>
</dbReference>
<dbReference type="SUPFAM" id="SSF53067">
    <property type="entry name" value="Actin-like ATPase domain"/>
    <property type="match status" value="1"/>
</dbReference>
<dbReference type="EMBL" id="JBHSCQ010000022">
    <property type="protein sequence ID" value="MFC4266757.1"/>
    <property type="molecule type" value="Genomic_DNA"/>
</dbReference>
<dbReference type="Pfam" id="PF00480">
    <property type="entry name" value="ROK"/>
    <property type="match status" value="1"/>
</dbReference>
<dbReference type="SUPFAM" id="SSF46785">
    <property type="entry name" value="Winged helix' DNA-binding domain"/>
    <property type="match status" value="1"/>
</dbReference>
<evidence type="ECO:0000256" key="1">
    <source>
        <dbReference type="ARBA" id="ARBA00006479"/>
    </source>
</evidence>
<gene>
    <name evidence="2" type="ORF">ACFOW9_14200</name>
</gene>
<reference evidence="3" key="1">
    <citation type="journal article" date="2019" name="Int. J. Syst. Evol. Microbiol.">
        <title>The Global Catalogue of Microorganisms (GCM) 10K type strain sequencing project: providing services to taxonomists for standard genome sequencing and annotation.</title>
        <authorList>
            <consortium name="The Broad Institute Genomics Platform"/>
            <consortium name="The Broad Institute Genome Sequencing Center for Infectious Disease"/>
            <person name="Wu L."/>
            <person name="Ma J."/>
        </authorList>
    </citation>
    <scope>NUCLEOTIDE SEQUENCE [LARGE SCALE GENOMIC DNA]</scope>
    <source>
        <strain evidence="3">CGMCC 1.10698</strain>
    </source>
</reference>
<dbReference type="RefSeq" id="WP_230066008.1">
    <property type="nucleotide sequence ID" value="NZ_BAABLL010000010.1"/>
</dbReference>
<dbReference type="Gene3D" id="1.10.10.10">
    <property type="entry name" value="Winged helix-like DNA-binding domain superfamily/Winged helix DNA-binding domain"/>
    <property type="match status" value="1"/>
</dbReference>